<keyword evidence="1" id="KW-0479">Metal-binding</keyword>
<dbReference type="PANTHER" id="PTHR47672">
    <property type="entry name" value="E3 UBIQUITIN-PROTEIN LIGASE SNT2"/>
    <property type="match status" value="1"/>
</dbReference>
<dbReference type="GO" id="GO:0004842">
    <property type="term" value="F:ubiquitin-protein transferase activity"/>
    <property type="evidence" value="ECO:0007669"/>
    <property type="project" value="TreeGrafter"/>
</dbReference>
<dbReference type="InterPro" id="IPR029617">
    <property type="entry name" value="Snt2"/>
</dbReference>
<evidence type="ECO:0000313" key="9">
    <source>
        <dbReference type="Proteomes" id="UP000013776"/>
    </source>
</evidence>
<evidence type="ECO:0000256" key="5">
    <source>
        <dbReference type="SAM" id="MobiDB-lite"/>
    </source>
</evidence>
<dbReference type="InterPro" id="IPR011011">
    <property type="entry name" value="Znf_FYVE_PHD"/>
</dbReference>
<dbReference type="VEuPathDB" id="FungiDB:TAPDE_005436"/>
<accession>S0BE63</accession>
<dbReference type="SMART" id="SM00249">
    <property type="entry name" value="PHD"/>
    <property type="match status" value="2"/>
</dbReference>
<dbReference type="GO" id="GO:0036205">
    <property type="term" value="P:histone catabolic process"/>
    <property type="evidence" value="ECO:0007669"/>
    <property type="project" value="TreeGrafter"/>
</dbReference>
<feature type="domain" description="SANT" evidence="6">
    <location>
        <begin position="262"/>
        <end position="313"/>
    </location>
</feature>
<keyword evidence="2" id="KW-0863">Zinc-finger</keyword>
<organism evidence="8 9">
    <name type="scientific">Taphrina deformans (strain PYCC 5710 / ATCC 11124 / CBS 356.35 / IMI 108563 / JCM 9778 / NBRC 8474)</name>
    <name type="common">Peach leaf curl fungus</name>
    <name type="synonym">Lalaria deformans</name>
    <dbReference type="NCBI Taxonomy" id="1097556"/>
    <lineage>
        <taxon>Eukaryota</taxon>
        <taxon>Fungi</taxon>
        <taxon>Dikarya</taxon>
        <taxon>Ascomycota</taxon>
        <taxon>Taphrinomycotina</taxon>
        <taxon>Taphrinomycetes</taxon>
        <taxon>Taphrinales</taxon>
        <taxon>Taphrinaceae</taxon>
        <taxon>Taphrina</taxon>
    </lineage>
</organism>
<dbReference type="Pfam" id="PF13832">
    <property type="entry name" value="zf-HC5HC2H_2"/>
    <property type="match status" value="1"/>
</dbReference>
<dbReference type="PROSITE" id="PS51805">
    <property type="entry name" value="EPHD"/>
    <property type="match status" value="1"/>
</dbReference>
<evidence type="ECO:0000259" key="7">
    <source>
        <dbReference type="PROSITE" id="PS51805"/>
    </source>
</evidence>
<dbReference type="STRING" id="1097556.S0BE63"/>
<dbReference type="SUPFAM" id="SSF46689">
    <property type="entry name" value="Homeodomain-like"/>
    <property type="match status" value="1"/>
</dbReference>
<dbReference type="InterPro" id="IPR001965">
    <property type="entry name" value="Znf_PHD"/>
</dbReference>
<proteinExistence type="predicted"/>
<keyword evidence="3" id="KW-0862">Zinc</keyword>
<dbReference type="EMBL" id="CAHR02000334">
    <property type="protein sequence ID" value="CCG84884.1"/>
    <property type="molecule type" value="Genomic_DNA"/>
</dbReference>
<sequence>MGEATEPIEDAPVEGIEQSGKKLQVRSSLPLGKDAVHPPLESSCGPSTSNPERWPYRYLGIHCNVNDAVDHDDRIYPRAASRIGQKYQAAVQEWPGRPIQYFERSRRPIKRTVKAMKGKRSDQRASIDSAPLESMRNHPREEPSAVGQYFTGSNEECEENTKSLNPTSMTAAERPLWLQEKPTNYLARGEGQTAECIWSPSDELSESEYTEYLQLAKPIANDLGIKWYTPNFLDAALRASYINDHSLVNAIASLKQIDRLSLKEPSFSPSELARFENSVRKHGSELAQVARDVTTRSVAECVRLYYTWKKTSKGGRIWALSEARKPKIDQTGTKTTSQSEDLGESSDDSAYDQAKANKLKMSFQCKFCSGATSKRWRRAPGSVVSDKSISALCDRCADLWRKYAVSWEPPEDVFKKLNESAYRNRKKRVEAELVKELPINGLKPEKLQEDSLDTMKHNKKAKRTEKSKLSERSTPVDDCLPCSICESKEDTGLLTCCDCSLVVHRACYGTFVDDEIRSSWKCDPCENSSSPHASTDYGCVLCPFRESDDSKCVGPVRRTAGNNWAHVLCATWNPKLKLEMSSNSFTIQGITAIPLQQWQSICAVCDTNAGACVNCTTCDMAVHVMCAHTAGYVMAFDVQPIKSSQSRRDSLTLVRLGSETGLMTPVLHCRDHDLKRVTIHPPSRSSADIGVSALALYNRTYKTSLRNRFRRGPSNSHYHNRQDNLENIQLKIHELRSPKFAREDNRATAGSTSFDQCARCKTDFSPCFYSEAIPDLSTRSTNGVDEACMTSKLCHRCYWIEHMQTGNFTPMPVLDTQIKEY</sequence>
<dbReference type="SUPFAM" id="SSF57903">
    <property type="entry name" value="FYVE/PHD zinc finger"/>
    <property type="match status" value="1"/>
</dbReference>
<dbReference type="InterPro" id="IPR034732">
    <property type="entry name" value="EPHD"/>
</dbReference>
<keyword evidence="4" id="KW-0539">Nucleus</keyword>
<dbReference type="CDD" id="cd15571">
    <property type="entry name" value="ePHD"/>
    <property type="match status" value="1"/>
</dbReference>
<name>S0BE63_TAPDE</name>
<dbReference type="OrthoDB" id="336088at2759"/>
<dbReference type="InterPro" id="IPR009057">
    <property type="entry name" value="Homeodomain-like_sf"/>
</dbReference>
<dbReference type="SMART" id="SM01189">
    <property type="entry name" value="ELM2"/>
    <property type="match status" value="1"/>
</dbReference>
<dbReference type="InterPro" id="IPR001005">
    <property type="entry name" value="SANT/Myb"/>
</dbReference>
<gene>
    <name evidence="8" type="ORF">TAPDE_005436</name>
</gene>
<evidence type="ECO:0008006" key="10">
    <source>
        <dbReference type="Google" id="ProtNLM"/>
    </source>
</evidence>
<feature type="compositionally biased region" description="Basic and acidic residues" evidence="5">
    <location>
        <begin position="445"/>
        <end position="456"/>
    </location>
</feature>
<dbReference type="Proteomes" id="UP000013776">
    <property type="component" value="Unassembled WGS sequence"/>
</dbReference>
<feature type="compositionally biased region" description="Acidic residues" evidence="5">
    <location>
        <begin position="1"/>
        <end position="12"/>
    </location>
</feature>
<dbReference type="PROSITE" id="PS51293">
    <property type="entry name" value="SANT"/>
    <property type="match status" value="1"/>
</dbReference>
<evidence type="ECO:0000313" key="8">
    <source>
        <dbReference type="EMBL" id="CCG84884.1"/>
    </source>
</evidence>
<evidence type="ECO:0000256" key="1">
    <source>
        <dbReference type="ARBA" id="ARBA00022723"/>
    </source>
</evidence>
<feature type="region of interest" description="Disordered" evidence="5">
    <location>
        <begin position="445"/>
        <end position="469"/>
    </location>
</feature>
<feature type="region of interest" description="Disordered" evidence="5">
    <location>
        <begin position="1"/>
        <end position="51"/>
    </location>
</feature>
<evidence type="ECO:0000259" key="6">
    <source>
        <dbReference type="PROSITE" id="PS51293"/>
    </source>
</evidence>
<comment type="caution">
    <text evidence="8">The sequence shown here is derived from an EMBL/GenBank/DDBJ whole genome shotgun (WGS) entry which is preliminary data.</text>
</comment>
<keyword evidence="9" id="KW-1185">Reference proteome</keyword>
<evidence type="ECO:0000256" key="3">
    <source>
        <dbReference type="ARBA" id="ARBA00022833"/>
    </source>
</evidence>
<dbReference type="Gene3D" id="3.30.40.10">
    <property type="entry name" value="Zinc/RING finger domain, C3HC4 (zinc finger)"/>
    <property type="match status" value="2"/>
</dbReference>
<feature type="region of interest" description="Disordered" evidence="5">
    <location>
        <begin position="328"/>
        <end position="349"/>
    </location>
</feature>
<reference evidence="8 9" key="1">
    <citation type="journal article" date="2013" name="MBio">
        <title>Genome sequencing of the plant pathogen Taphrina deformans, the causal agent of peach leaf curl.</title>
        <authorList>
            <person name="Cisse O.H."/>
            <person name="Almeida J.M.G.C.F."/>
            <person name="Fonseca A."/>
            <person name="Kumar A.A."/>
            <person name="Salojaervi J."/>
            <person name="Overmyer K."/>
            <person name="Hauser P.M."/>
            <person name="Pagni M."/>
        </authorList>
    </citation>
    <scope>NUCLEOTIDE SEQUENCE [LARGE SCALE GENOMIC DNA]</scope>
    <source>
        <strain evidence="9">PYCC 5710 / ATCC 11124 / CBS 356.35 / IMI 108563 / JCM 9778 / NBRC 8474</strain>
    </source>
</reference>
<dbReference type="GO" id="GO:0048189">
    <property type="term" value="C:Lid2 complex"/>
    <property type="evidence" value="ECO:0007669"/>
    <property type="project" value="TreeGrafter"/>
</dbReference>
<evidence type="ECO:0000256" key="4">
    <source>
        <dbReference type="ARBA" id="ARBA00023242"/>
    </source>
</evidence>
<dbReference type="InterPro" id="IPR013083">
    <property type="entry name" value="Znf_RING/FYVE/PHD"/>
</dbReference>
<feature type="region of interest" description="Disordered" evidence="5">
    <location>
        <begin position="113"/>
        <end position="147"/>
    </location>
</feature>
<dbReference type="Gene3D" id="1.10.10.60">
    <property type="entry name" value="Homeodomain-like"/>
    <property type="match status" value="1"/>
</dbReference>
<dbReference type="eggNOG" id="KOG0955">
    <property type="taxonomic scope" value="Eukaryota"/>
</dbReference>
<dbReference type="SMART" id="SM00717">
    <property type="entry name" value="SANT"/>
    <property type="match status" value="1"/>
</dbReference>
<dbReference type="GO" id="GO:0008270">
    <property type="term" value="F:zinc ion binding"/>
    <property type="evidence" value="ECO:0007669"/>
    <property type="project" value="UniProtKB-KW"/>
</dbReference>
<dbReference type="PANTHER" id="PTHR47672:SF1">
    <property type="entry name" value="E3 UBIQUITIN-PROTEIN LIGASE SNT2"/>
    <property type="match status" value="1"/>
</dbReference>
<feature type="domain" description="PHD-type" evidence="7">
    <location>
        <begin position="536"/>
        <end position="647"/>
    </location>
</feature>
<evidence type="ECO:0000256" key="2">
    <source>
        <dbReference type="ARBA" id="ARBA00022771"/>
    </source>
</evidence>
<protein>
    <recommendedName>
        <fullName evidence="10">PHD finger and BAH domain protein</fullName>
    </recommendedName>
</protein>
<feature type="compositionally biased region" description="Polar residues" evidence="5">
    <location>
        <begin position="330"/>
        <end position="340"/>
    </location>
</feature>
<dbReference type="AlphaFoldDB" id="S0BE63"/>
<dbReference type="InterPro" id="IPR000949">
    <property type="entry name" value="ELM2_dom"/>
</dbReference>
<dbReference type="InterPro" id="IPR017884">
    <property type="entry name" value="SANT_dom"/>
</dbReference>